<name>A0A3D8K6Z5_9BURK</name>
<evidence type="ECO:0000313" key="5">
    <source>
        <dbReference type="EMBL" id="RDV00342.1"/>
    </source>
</evidence>
<evidence type="ECO:0000256" key="3">
    <source>
        <dbReference type="ARBA" id="ARBA00023163"/>
    </source>
</evidence>
<sequence>MKRRRGWETTMGGSTIPAIIRASTESVDSSDRLAFWDSYSSEELIGLRTSASLDGDFAARLAGCALGELKVFEIEGSVHCVERNHECVERFPKGSVFLCHLISGSAYFIQKGKVFQLEAGDAIVYDAGKPFTYGFATPMHQFLIDLPVDLADRRWGVDPDALPLKLAPSGALDFAVRAELSRSCSRVLRAPTPEFVSSFSDQTNFVLRSIIASETGGRSNLNRSIFYLIDAKRYIAQNLSCADLNPTSVAEKLGLSSRHLNRLFGAEGGSVSDYIWEKRAEKAWRDLRDGAMSHLTISEISFRCGYASPAHFTRTMVERYGMRPSDIRKAARTRVVS</sequence>
<dbReference type="AlphaFoldDB" id="A0A3D8K6Z5"/>
<comment type="caution">
    <text evidence="5">The sequence shown here is derived from an EMBL/GenBank/DDBJ whole genome shotgun (WGS) entry which is preliminary data.</text>
</comment>
<evidence type="ECO:0000256" key="2">
    <source>
        <dbReference type="ARBA" id="ARBA00023125"/>
    </source>
</evidence>
<dbReference type="InterPro" id="IPR018060">
    <property type="entry name" value="HTH_AraC"/>
</dbReference>
<keyword evidence="1" id="KW-0805">Transcription regulation</keyword>
<dbReference type="Pfam" id="PF12833">
    <property type="entry name" value="HTH_18"/>
    <property type="match status" value="1"/>
</dbReference>
<evidence type="ECO:0000259" key="4">
    <source>
        <dbReference type="PROSITE" id="PS01124"/>
    </source>
</evidence>
<feature type="domain" description="HTH araC/xylS-type" evidence="4">
    <location>
        <begin position="229"/>
        <end position="330"/>
    </location>
</feature>
<dbReference type="GO" id="GO:0043565">
    <property type="term" value="F:sequence-specific DNA binding"/>
    <property type="evidence" value="ECO:0007669"/>
    <property type="project" value="InterPro"/>
</dbReference>
<dbReference type="InterPro" id="IPR035418">
    <property type="entry name" value="AraC-bd_2"/>
</dbReference>
<dbReference type="OrthoDB" id="9178898at2"/>
<keyword evidence="3" id="KW-0804">Transcription</keyword>
<proteinExistence type="predicted"/>
<dbReference type="Pfam" id="PF14525">
    <property type="entry name" value="AraC_binding_2"/>
    <property type="match status" value="1"/>
</dbReference>
<dbReference type="PANTHER" id="PTHR46796">
    <property type="entry name" value="HTH-TYPE TRANSCRIPTIONAL ACTIVATOR RHAS-RELATED"/>
    <property type="match status" value="1"/>
</dbReference>
<gene>
    <name evidence="5" type="ORF">DWV00_00620</name>
</gene>
<dbReference type="SUPFAM" id="SSF51215">
    <property type="entry name" value="Regulatory protein AraC"/>
    <property type="match status" value="1"/>
</dbReference>
<dbReference type="InterPro" id="IPR037923">
    <property type="entry name" value="HTH-like"/>
</dbReference>
<dbReference type="Proteomes" id="UP000256838">
    <property type="component" value="Unassembled WGS sequence"/>
</dbReference>
<dbReference type="EMBL" id="QRGA01000001">
    <property type="protein sequence ID" value="RDV00342.1"/>
    <property type="molecule type" value="Genomic_DNA"/>
</dbReference>
<keyword evidence="6" id="KW-1185">Reference proteome</keyword>
<keyword evidence="2" id="KW-0238">DNA-binding</keyword>
<dbReference type="SMART" id="SM00342">
    <property type="entry name" value="HTH_ARAC"/>
    <property type="match status" value="1"/>
</dbReference>
<dbReference type="PANTHER" id="PTHR46796:SF6">
    <property type="entry name" value="ARAC SUBFAMILY"/>
    <property type="match status" value="1"/>
</dbReference>
<evidence type="ECO:0000313" key="6">
    <source>
        <dbReference type="Proteomes" id="UP000256838"/>
    </source>
</evidence>
<accession>A0A3D8K6Z5</accession>
<dbReference type="RefSeq" id="WP_115531610.1">
    <property type="nucleotide sequence ID" value="NZ_QRGA01000001.1"/>
</dbReference>
<reference evidence="5 6" key="1">
    <citation type="submission" date="2018-08" db="EMBL/GenBank/DDBJ databases">
        <title>Paraburkholderia sp. DHOM06 isolated from forest soil.</title>
        <authorList>
            <person name="Gao Z.-H."/>
            <person name="Qiu L.-H."/>
        </authorList>
    </citation>
    <scope>NUCLEOTIDE SEQUENCE [LARGE SCALE GENOMIC DNA]</scope>
    <source>
        <strain evidence="5 6">DHOM06</strain>
    </source>
</reference>
<protein>
    <submittedName>
        <fullName evidence="5">AraC family transcriptional regulator</fullName>
    </submittedName>
</protein>
<dbReference type="SUPFAM" id="SSF46689">
    <property type="entry name" value="Homeodomain-like"/>
    <property type="match status" value="1"/>
</dbReference>
<dbReference type="Gene3D" id="1.10.10.60">
    <property type="entry name" value="Homeodomain-like"/>
    <property type="match status" value="1"/>
</dbReference>
<dbReference type="InterPro" id="IPR050204">
    <property type="entry name" value="AraC_XylS_family_regulators"/>
</dbReference>
<dbReference type="PROSITE" id="PS01124">
    <property type="entry name" value="HTH_ARAC_FAMILY_2"/>
    <property type="match status" value="1"/>
</dbReference>
<dbReference type="GO" id="GO:0003700">
    <property type="term" value="F:DNA-binding transcription factor activity"/>
    <property type="evidence" value="ECO:0007669"/>
    <property type="project" value="InterPro"/>
</dbReference>
<evidence type="ECO:0000256" key="1">
    <source>
        <dbReference type="ARBA" id="ARBA00023015"/>
    </source>
</evidence>
<dbReference type="InterPro" id="IPR009057">
    <property type="entry name" value="Homeodomain-like_sf"/>
</dbReference>
<organism evidence="5 6">
    <name type="scientific">Trinickia dinghuensis</name>
    <dbReference type="NCBI Taxonomy" id="2291023"/>
    <lineage>
        <taxon>Bacteria</taxon>
        <taxon>Pseudomonadati</taxon>
        <taxon>Pseudomonadota</taxon>
        <taxon>Betaproteobacteria</taxon>
        <taxon>Burkholderiales</taxon>
        <taxon>Burkholderiaceae</taxon>
        <taxon>Trinickia</taxon>
    </lineage>
</organism>